<feature type="non-terminal residue" evidence="1">
    <location>
        <position position="1"/>
    </location>
</feature>
<evidence type="ECO:0000313" key="1">
    <source>
        <dbReference type="EMBL" id="KAB2612018.1"/>
    </source>
</evidence>
<organism evidence="1 2">
    <name type="scientific">Pyrus ussuriensis x Pyrus communis</name>
    <dbReference type="NCBI Taxonomy" id="2448454"/>
    <lineage>
        <taxon>Eukaryota</taxon>
        <taxon>Viridiplantae</taxon>
        <taxon>Streptophyta</taxon>
        <taxon>Embryophyta</taxon>
        <taxon>Tracheophyta</taxon>
        <taxon>Spermatophyta</taxon>
        <taxon>Magnoliopsida</taxon>
        <taxon>eudicotyledons</taxon>
        <taxon>Gunneridae</taxon>
        <taxon>Pentapetalae</taxon>
        <taxon>rosids</taxon>
        <taxon>fabids</taxon>
        <taxon>Rosales</taxon>
        <taxon>Rosaceae</taxon>
        <taxon>Amygdaloideae</taxon>
        <taxon>Maleae</taxon>
        <taxon>Pyrus</taxon>
    </lineage>
</organism>
<gene>
    <name evidence="1" type="ORF">D8674_039944</name>
</gene>
<reference evidence="1 2" key="2">
    <citation type="submission" date="2019-11" db="EMBL/GenBank/DDBJ databases">
        <title>A de novo genome assembly of a pear dwarfing rootstock.</title>
        <authorList>
            <person name="Wang F."/>
            <person name="Wang J."/>
            <person name="Li S."/>
            <person name="Zhang Y."/>
            <person name="Fang M."/>
            <person name="Ma L."/>
            <person name="Zhao Y."/>
            <person name="Jiang S."/>
        </authorList>
    </citation>
    <scope>NUCLEOTIDE SEQUENCE [LARGE SCALE GENOMIC DNA]</scope>
    <source>
        <strain evidence="1">S2</strain>
        <tissue evidence="1">Leaf</tissue>
    </source>
</reference>
<name>A0A5N5G9N4_9ROSA</name>
<dbReference type="AlphaFoldDB" id="A0A5N5G9N4"/>
<proteinExistence type="predicted"/>
<comment type="caution">
    <text evidence="1">The sequence shown here is derived from an EMBL/GenBank/DDBJ whole genome shotgun (WGS) entry which is preliminary data.</text>
</comment>
<dbReference type="InterPro" id="IPR053273">
    <property type="entry name" value="CST_Regulator"/>
</dbReference>
<keyword evidence="2" id="KW-1185">Reference proteome</keyword>
<dbReference type="GO" id="GO:0061908">
    <property type="term" value="C:phagophore"/>
    <property type="evidence" value="ECO:0007669"/>
    <property type="project" value="TreeGrafter"/>
</dbReference>
<dbReference type="GO" id="GO:0005776">
    <property type="term" value="C:autophagosome"/>
    <property type="evidence" value="ECO:0007669"/>
    <property type="project" value="TreeGrafter"/>
</dbReference>
<dbReference type="Proteomes" id="UP000327157">
    <property type="component" value="Unassembled WGS sequence"/>
</dbReference>
<evidence type="ECO:0000313" key="2">
    <source>
        <dbReference type="Proteomes" id="UP000327157"/>
    </source>
</evidence>
<sequence>ELDNDVTKSVLQISQSLNTLKLDKSCILVDGSVIQSISCQDAKCRSYKKKLKDAFASRMRLLKTRNHKQPADWSGDLDAGFDQQKGKSFTTIAVVEKSSSPDYEFSESEWEIV</sequence>
<dbReference type="PANTHER" id="PTHR34659:SF5">
    <property type="match status" value="1"/>
</dbReference>
<dbReference type="EMBL" id="SMOL01000484">
    <property type="protein sequence ID" value="KAB2612018.1"/>
    <property type="molecule type" value="Genomic_DNA"/>
</dbReference>
<protein>
    <submittedName>
        <fullName evidence="1">Uncharacterized protein</fullName>
    </submittedName>
</protein>
<accession>A0A5N5G9N4</accession>
<dbReference type="PANTHER" id="PTHR34659">
    <property type="entry name" value="BNAA05G11610D PROTEIN"/>
    <property type="match status" value="1"/>
</dbReference>
<dbReference type="OrthoDB" id="778244at2759"/>
<dbReference type="GO" id="GO:0006950">
    <property type="term" value="P:response to stress"/>
    <property type="evidence" value="ECO:0007669"/>
    <property type="project" value="TreeGrafter"/>
</dbReference>
<reference evidence="1 2" key="1">
    <citation type="submission" date="2019-09" db="EMBL/GenBank/DDBJ databases">
        <authorList>
            <person name="Ou C."/>
        </authorList>
    </citation>
    <scope>NUCLEOTIDE SEQUENCE [LARGE SCALE GENOMIC DNA]</scope>
    <source>
        <strain evidence="1">S2</strain>
        <tissue evidence="1">Leaf</tissue>
    </source>
</reference>